<comment type="similarity">
    <text evidence="1 4">Belongs to the annexin family.</text>
</comment>
<dbReference type="FunFam" id="1.10.220.10:FF:000026">
    <property type="entry name" value="Annexin"/>
    <property type="match status" value="1"/>
</dbReference>
<dbReference type="PANTHER" id="PTHR10502">
    <property type="entry name" value="ANNEXIN"/>
    <property type="match status" value="1"/>
</dbReference>
<evidence type="ECO:0000256" key="2">
    <source>
        <dbReference type="ARBA" id="ARBA00022737"/>
    </source>
</evidence>
<sequence>LEMAFRQYEGTIKPAPNFDAEEAAEQLEKAMKGSGCDKNKVIEVIAKCNNAQRQMIRTPYRTKYNKDLIEELKRELSGDFENVIIGLMEPPTKYDAIQLHQAVKGLGTRESTLVDILCSRTNNQMDAIKIEYKNNFNKQLEEDIVGDTSGDFKDLLLALLNNKRDVTFNVDVGKAREEARKIMGNKARKEKPDKATMMHAFTTENFRQLARLFSEHQSLSGETMQEERGIVNSSIAENRGMVIRCISNDVNLFFHLQKMFSGDAKVAYLALIDSLSNKPRFFARQLYEAMKGLGTADDDLIRIVVARSELDLADIRDEFERVYKKPLVDWIKSECSGAYRDALITIVKGN</sequence>
<dbReference type="GO" id="GO:0005886">
    <property type="term" value="C:plasma membrane"/>
    <property type="evidence" value="ECO:0007669"/>
    <property type="project" value="TreeGrafter"/>
</dbReference>
<evidence type="ECO:0000313" key="5">
    <source>
        <dbReference type="WBParaSite" id="ASIM_0001332201-mRNA-1"/>
    </source>
</evidence>
<dbReference type="FunFam" id="1.10.220.10:FF:000004">
    <property type="entry name" value="Annexin"/>
    <property type="match status" value="1"/>
</dbReference>
<protein>
    <recommendedName>
        <fullName evidence="4">Annexin</fullName>
    </recommendedName>
</protein>
<dbReference type="FunFam" id="1.10.220.10:FF:000003">
    <property type="entry name" value="Annexin"/>
    <property type="match status" value="1"/>
</dbReference>
<dbReference type="InterPro" id="IPR018502">
    <property type="entry name" value="Annexin_repeat"/>
</dbReference>
<dbReference type="PANTHER" id="PTHR10502:SF177">
    <property type="entry name" value="ANNEXIN B10"/>
    <property type="match status" value="1"/>
</dbReference>
<dbReference type="AlphaFoldDB" id="A0A0M3JY26"/>
<dbReference type="InterPro" id="IPR037104">
    <property type="entry name" value="Annexin_sf"/>
</dbReference>
<dbReference type="GO" id="GO:0005737">
    <property type="term" value="C:cytoplasm"/>
    <property type="evidence" value="ECO:0007669"/>
    <property type="project" value="TreeGrafter"/>
</dbReference>
<name>A0A0M3JY26_ANISI</name>
<organism evidence="5">
    <name type="scientific">Anisakis simplex</name>
    <name type="common">Herring worm</name>
    <dbReference type="NCBI Taxonomy" id="6269"/>
    <lineage>
        <taxon>Eukaryota</taxon>
        <taxon>Metazoa</taxon>
        <taxon>Ecdysozoa</taxon>
        <taxon>Nematoda</taxon>
        <taxon>Chromadorea</taxon>
        <taxon>Rhabditida</taxon>
        <taxon>Spirurina</taxon>
        <taxon>Ascaridomorpha</taxon>
        <taxon>Ascaridoidea</taxon>
        <taxon>Anisakidae</taxon>
        <taxon>Anisakis</taxon>
        <taxon>Anisakis simplex complex</taxon>
    </lineage>
</organism>
<dbReference type="InterPro" id="IPR001464">
    <property type="entry name" value="Annexin"/>
</dbReference>
<dbReference type="Gene3D" id="1.10.220.10">
    <property type="entry name" value="Annexin"/>
    <property type="match status" value="4"/>
</dbReference>
<dbReference type="GO" id="GO:0005509">
    <property type="term" value="F:calcium ion binding"/>
    <property type="evidence" value="ECO:0007669"/>
    <property type="project" value="InterPro"/>
</dbReference>
<reference evidence="5" key="1">
    <citation type="submission" date="2016-04" db="UniProtKB">
        <authorList>
            <consortium name="WormBaseParasite"/>
        </authorList>
    </citation>
    <scope>IDENTIFICATION</scope>
</reference>
<dbReference type="SUPFAM" id="SSF47874">
    <property type="entry name" value="Annexin"/>
    <property type="match status" value="1"/>
</dbReference>
<dbReference type="GO" id="GO:0005634">
    <property type="term" value="C:nucleus"/>
    <property type="evidence" value="ECO:0007669"/>
    <property type="project" value="TreeGrafter"/>
</dbReference>
<dbReference type="WBParaSite" id="ASIM_0001332201-mRNA-1">
    <property type="protein sequence ID" value="ASIM_0001332201-mRNA-1"/>
    <property type="gene ID" value="ASIM_0001332201"/>
</dbReference>
<dbReference type="GO" id="GO:0001786">
    <property type="term" value="F:phosphatidylserine binding"/>
    <property type="evidence" value="ECO:0007669"/>
    <property type="project" value="TreeGrafter"/>
</dbReference>
<dbReference type="PROSITE" id="PS51897">
    <property type="entry name" value="ANNEXIN_2"/>
    <property type="match status" value="3"/>
</dbReference>
<proteinExistence type="inferred from homology"/>
<keyword evidence="4" id="KW-0106">Calcium</keyword>
<evidence type="ECO:0000256" key="3">
    <source>
        <dbReference type="ARBA" id="ARBA00023216"/>
    </source>
</evidence>
<evidence type="ECO:0000256" key="1">
    <source>
        <dbReference type="ARBA" id="ARBA00007831"/>
    </source>
</evidence>
<dbReference type="Pfam" id="PF00191">
    <property type="entry name" value="Annexin"/>
    <property type="match status" value="3"/>
</dbReference>
<dbReference type="GO" id="GO:0043395">
    <property type="term" value="F:heparan sulfate proteoglycan binding"/>
    <property type="evidence" value="ECO:0007669"/>
    <property type="project" value="TreeGrafter"/>
</dbReference>
<accession>A0A0M3JY26</accession>
<dbReference type="GO" id="GO:0012506">
    <property type="term" value="C:vesicle membrane"/>
    <property type="evidence" value="ECO:0007669"/>
    <property type="project" value="TreeGrafter"/>
</dbReference>
<keyword evidence="4" id="KW-0111">Calcium/phospholipid-binding</keyword>
<dbReference type="PRINTS" id="PR00196">
    <property type="entry name" value="ANNEXIN"/>
</dbReference>
<keyword evidence="2 4" id="KW-0677">Repeat</keyword>
<dbReference type="PROSITE" id="PS00223">
    <property type="entry name" value="ANNEXIN_1"/>
    <property type="match status" value="2"/>
</dbReference>
<dbReference type="GO" id="GO:0005544">
    <property type="term" value="F:calcium-dependent phospholipid binding"/>
    <property type="evidence" value="ECO:0007669"/>
    <property type="project" value="UniProtKB-KW"/>
</dbReference>
<dbReference type="InterPro" id="IPR018252">
    <property type="entry name" value="Annexin_repeat_CS"/>
</dbReference>
<evidence type="ECO:0000256" key="4">
    <source>
        <dbReference type="RuleBase" id="RU003540"/>
    </source>
</evidence>
<comment type="domain">
    <text evidence="4">A pair of annexin repeats may form one binding site for calcium and phospholipid.</text>
</comment>
<keyword evidence="3 4" id="KW-0041">Annexin</keyword>
<dbReference type="SMART" id="SM00335">
    <property type="entry name" value="ANX"/>
    <property type="match status" value="3"/>
</dbReference>